<evidence type="ECO:0000256" key="1">
    <source>
        <dbReference type="SAM" id="Phobius"/>
    </source>
</evidence>
<feature type="transmembrane region" description="Helical" evidence="1">
    <location>
        <begin position="15"/>
        <end position="37"/>
    </location>
</feature>
<reference evidence="2 3" key="1">
    <citation type="submission" date="2019-07" db="EMBL/GenBank/DDBJ databases">
        <authorList>
            <person name="Jastrzebski P J."/>
            <person name="Paukszto L."/>
            <person name="Jastrzebski P J."/>
        </authorList>
    </citation>
    <scope>NUCLEOTIDE SEQUENCE [LARGE SCALE GENOMIC DNA]</scope>
    <source>
        <strain evidence="2 3">WMS-il1</strain>
    </source>
</reference>
<sequence>MLTFDAPLSHYNLNLLTIVATDTFNYGVGVVVSYVFLDTVLEKMEFSQVNPLSRLIDIDVYPEEETDIASLTMENYLRRLLSDVVHRLSITTRDIQNSTAKNSVLKKAINYVHMGWLK</sequence>
<evidence type="ECO:0000313" key="3">
    <source>
        <dbReference type="Proteomes" id="UP000321570"/>
    </source>
</evidence>
<keyword evidence="1" id="KW-0812">Transmembrane</keyword>
<gene>
    <name evidence="2" type="ORF">WMSIL1_LOCUS11985</name>
</gene>
<accession>A0A564Z2I9</accession>
<keyword evidence="1" id="KW-0472">Membrane</keyword>
<keyword evidence="3" id="KW-1185">Reference proteome</keyword>
<proteinExistence type="predicted"/>
<dbReference type="EMBL" id="CABIJS010000566">
    <property type="protein sequence ID" value="VUZ53757.1"/>
    <property type="molecule type" value="Genomic_DNA"/>
</dbReference>
<name>A0A564Z2I9_HYMDI</name>
<organism evidence="2 3">
    <name type="scientific">Hymenolepis diminuta</name>
    <name type="common">Rat tapeworm</name>
    <dbReference type="NCBI Taxonomy" id="6216"/>
    <lineage>
        <taxon>Eukaryota</taxon>
        <taxon>Metazoa</taxon>
        <taxon>Spiralia</taxon>
        <taxon>Lophotrochozoa</taxon>
        <taxon>Platyhelminthes</taxon>
        <taxon>Cestoda</taxon>
        <taxon>Eucestoda</taxon>
        <taxon>Cyclophyllidea</taxon>
        <taxon>Hymenolepididae</taxon>
        <taxon>Hymenolepis</taxon>
    </lineage>
</organism>
<keyword evidence="1" id="KW-1133">Transmembrane helix</keyword>
<protein>
    <submittedName>
        <fullName evidence="2">Uncharacterized protein</fullName>
    </submittedName>
</protein>
<dbReference type="Proteomes" id="UP000321570">
    <property type="component" value="Unassembled WGS sequence"/>
</dbReference>
<evidence type="ECO:0000313" key="2">
    <source>
        <dbReference type="EMBL" id="VUZ53757.1"/>
    </source>
</evidence>
<dbReference type="AlphaFoldDB" id="A0A564Z2I9"/>